<dbReference type="EMBL" id="JAGGJA010000002">
    <property type="protein sequence ID" value="MCW9706022.1"/>
    <property type="molecule type" value="Genomic_DNA"/>
</dbReference>
<dbReference type="Gene3D" id="3.30.950.30">
    <property type="entry name" value="Schlafen, AAA domain"/>
    <property type="match status" value="1"/>
</dbReference>
<dbReference type="Proteomes" id="UP001207918">
    <property type="component" value="Unassembled WGS sequence"/>
</dbReference>
<dbReference type="InterPro" id="IPR038461">
    <property type="entry name" value="Schlafen_AlbA_2_dom_sf"/>
</dbReference>
<accession>A0ABT3PJC1</accession>
<comment type="caution">
    <text evidence="2">The sequence shown here is derived from an EMBL/GenBank/DDBJ whole genome shotgun (WGS) entry which is preliminary data.</text>
</comment>
<evidence type="ECO:0000259" key="1">
    <source>
        <dbReference type="Pfam" id="PF04326"/>
    </source>
</evidence>
<keyword evidence="3" id="KW-1185">Reference proteome</keyword>
<dbReference type="GO" id="GO:0005524">
    <property type="term" value="F:ATP binding"/>
    <property type="evidence" value="ECO:0007669"/>
    <property type="project" value="UniProtKB-KW"/>
</dbReference>
<dbReference type="InterPro" id="IPR007421">
    <property type="entry name" value="Schlafen_AlbA_2_dom"/>
</dbReference>
<organism evidence="2 3">
    <name type="scientific">Fodinibius salsisoli</name>
    <dbReference type="NCBI Taxonomy" id="2820877"/>
    <lineage>
        <taxon>Bacteria</taxon>
        <taxon>Pseudomonadati</taxon>
        <taxon>Balneolota</taxon>
        <taxon>Balneolia</taxon>
        <taxon>Balneolales</taxon>
        <taxon>Balneolaceae</taxon>
        <taxon>Fodinibius</taxon>
    </lineage>
</organism>
<keyword evidence="2" id="KW-0547">Nucleotide-binding</keyword>
<dbReference type="Pfam" id="PF04326">
    <property type="entry name" value="SLFN_AlbA_2"/>
    <property type="match status" value="1"/>
</dbReference>
<feature type="domain" description="Schlafen AlbA-2" evidence="1">
    <location>
        <begin position="25"/>
        <end position="69"/>
    </location>
</feature>
<sequence>MEDFFDKENYNQDDINNLIKNEVEESLILEFKRAGSLSKKRKDKKEIGKDVSAVANSDGGIIIYGIAEKIMSLLQNHSLMGINLPKNG</sequence>
<keyword evidence="2" id="KW-0067">ATP-binding</keyword>
<name>A0ABT3PJC1_9BACT</name>
<gene>
    <name evidence="2" type="ORF">J6I44_04125</name>
</gene>
<evidence type="ECO:0000313" key="3">
    <source>
        <dbReference type="Proteomes" id="UP001207918"/>
    </source>
</evidence>
<evidence type="ECO:0000313" key="2">
    <source>
        <dbReference type="EMBL" id="MCW9706022.1"/>
    </source>
</evidence>
<dbReference type="RefSeq" id="WP_350356673.1">
    <property type="nucleotide sequence ID" value="NZ_JAGGJA010000002.1"/>
</dbReference>
<reference evidence="2 3" key="1">
    <citation type="submission" date="2021-03" db="EMBL/GenBank/DDBJ databases">
        <title>Aliifodinibius sp. nov., a new bacterium isolated from saline soil.</title>
        <authorList>
            <person name="Galisteo C."/>
            <person name="De La Haba R."/>
            <person name="Sanchez-Porro C."/>
            <person name="Ventosa A."/>
        </authorList>
    </citation>
    <scope>NUCLEOTIDE SEQUENCE [LARGE SCALE GENOMIC DNA]</scope>
    <source>
        <strain evidence="2 3">1BSP15-2V2</strain>
    </source>
</reference>
<protein>
    <submittedName>
        <fullName evidence="2">ATP-binding protein</fullName>
    </submittedName>
</protein>
<proteinExistence type="predicted"/>